<evidence type="ECO:0000256" key="5">
    <source>
        <dbReference type="ARBA" id="ARBA00023239"/>
    </source>
</evidence>
<dbReference type="InterPro" id="IPR022761">
    <property type="entry name" value="Fumarate_lyase_N"/>
</dbReference>
<organism evidence="9 10">
    <name type="scientific">Labrys monachus</name>
    <dbReference type="NCBI Taxonomy" id="217067"/>
    <lineage>
        <taxon>Bacteria</taxon>
        <taxon>Pseudomonadati</taxon>
        <taxon>Pseudomonadota</taxon>
        <taxon>Alphaproteobacteria</taxon>
        <taxon>Hyphomicrobiales</taxon>
        <taxon>Xanthobacteraceae</taxon>
        <taxon>Labrys</taxon>
    </lineage>
</organism>
<reference evidence="9 10" key="1">
    <citation type="submission" date="2023-07" db="EMBL/GenBank/DDBJ databases">
        <title>Genomic Encyclopedia of Type Strains, Phase IV (KMG-IV): sequencing the most valuable type-strain genomes for metagenomic binning, comparative biology and taxonomic classification.</title>
        <authorList>
            <person name="Goeker M."/>
        </authorList>
    </citation>
    <scope>NUCLEOTIDE SEQUENCE [LARGE SCALE GENOMIC DNA]</scope>
    <source>
        <strain evidence="9 10">DSM 5896</strain>
    </source>
</reference>
<dbReference type="Pfam" id="PF14698">
    <property type="entry name" value="ASL_C2"/>
    <property type="match status" value="1"/>
</dbReference>
<dbReference type="InterPro" id="IPR029419">
    <property type="entry name" value="Arg_succ_lyase_C"/>
</dbReference>
<name>A0ABU0FNI6_9HYPH</name>
<evidence type="ECO:0000256" key="3">
    <source>
        <dbReference type="ARBA" id="ARBA00012338"/>
    </source>
</evidence>
<dbReference type="Pfam" id="PF00206">
    <property type="entry name" value="Lyase_1"/>
    <property type="match status" value="1"/>
</dbReference>
<comment type="similarity">
    <text evidence="6">Belongs to the lyase 1 family. Argininosuccinate lyase subfamily.</text>
</comment>
<dbReference type="HAMAP" id="MF_00006">
    <property type="entry name" value="Arg_succ_lyase"/>
    <property type="match status" value="1"/>
</dbReference>
<dbReference type="PROSITE" id="PS00163">
    <property type="entry name" value="FUMARATE_LYASES"/>
    <property type="match status" value="1"/>
</dbReference>
<dbReference type="EMBL" id="JAUSVK010000001">
    <property type="protein sequence ID" value="MDQ0396175.1"/>
    <property type="molecule type" value="Genomic_DNA"/>
</dbReference>
<comment type="caution">
    <text evidence="9">The sequence shown here is derived from an EMBL/GenBank/DDBJ whole genome shotgun (WGS) entry which is preliminary data.</text>
</comment>
<gene>
    <name evidence="6" type="primary">argH</name>
    <name evidence="9" type="ORF">J3R73_005967</name>
</gene>
<accession>A0ABU0FNI6</accession>
<dbReference type="InterPro" id="IPR008948">
    <property type="entry name" value="L-Aspartase-like"/>
</dbReference>
<evidence type="ECO:0000259" key="8">
    <source>
        <dbReference type="Pfam" id="PF14698"/>
    </source>
</evidence>
<keyword evidence="10" id="KW-1185">Reference proteome</keyword>
<evidence type="ECO:0000313" key="10">
    <source>
        <dbReference type="Proteomes" id="UP001237448"/>
    </source>
</evidence>
<dbReference type="CDD" id="cd01359">
    <property type="entry name" value="Argininosuccinate_lyase"/>
    <property type="match status" value="1"/>
</dbReference>
<dbReference type="InterPro" id="IPR009049">
    <property type="entry name" value="Argininosuccinate_lyase"/>
</dbReference>
<evidence type="ECO:0000256" key="1">
    <source>
        <dbReference type="ARBA" id="ARBA00000985"/>
    </source>
</evidence>
<comment type="subcellular location">
    <subcellularLocation>
        <location evidence="6">Cytoplasm</location>
    </subcellularLocation>
</comment>
<protein>
    <recommendedName>
        <fullName evidence="3 6">Argininosuccinate lyase</fullName>
        <shortName evidence="6">ASAL</shortName>
        <ecNumber evidence="3 6">4.3.2.1</ecNumber>
    </recommendedName>
    <alternativeName>
        <fullName evidence="6">Arginosuccinase</fullName>
    </alternativeName>
</protein>
<evidence type="ECO:0000256" key="4">
    <source>
        <dbReference type="ARBA" id="ARBA00022571"/>
    </source>
</evidence>
<keyword evidence="6" id="KW-0028">Amino-acid biosynthesis</keyword>
<feature type="domain" description="Argininosuccinate lyase C-terminal" evidence="8">
    <location>
        <begin position="365"/>
        <end position="434"/>
    </location>
</feature>
<comment type="pathway">
    <text evidence="2 6">Amino-acid biosynthesis; L-arginine biosynthesis; L-arginine from L-ornithine and carbamoyl phosphate: step 3/3.</text>
</comment>
<evidence type="ECO:0000256" key="6">
    <source>
        <dbReference type="HAMAP-Rule" id="MF_00006"/>
    </source>
</evidence>
<dbReference type="Gene3D" id="1.10.275.10">
    <property type="entry name" value="Fumarase/aspartase (N-terminal domain)"/>
    <property type="match status" value="1"/>
</dbReference>
<evidence type="ECO:0000256" key="2">
    <source>
        <dbReference type="ARBA" id="ARBA00004941"/>
    </source>
</evidence>
<dbReference type="PRINTS" id="PR00145">
    <property type="entry name" value="ARGSUCLYASE"/>
</dbReference>
<evidence type="ECO:0000313" key="9">
    <source>
        <dbReference type="EMBL" id="MDQ0396175.1"/>
    </source>
</evidence>
<proteinExistence type="inferred from homology"/>
<dbReference type="PRINTS" id="PR00149">
    <property type="entry name" value="FUMRATELYASE"/>
</dbReference>
<dbReference type="Gene3D" id="1.20.200.10">
    <property type="entry name" value="Fumarase/aspartase (Central domain)"/>
    <property type="match status" value="1"/>
</dbReference>
<dbReference type="InterPro" id="IPR024083">
    <property type="entry name" value="Fumarase/histidase_N"/>
</dbReference>
<dbReference type="EC" id="4.3.2.1" evidence="3 6"/>
<dbReference type="RefSeq" id="WP_307436059.1">
    <property type="nucleotide sequence ID" value="NZ_JAUSVK010000001.1"/>
</dbReference>
<comment type="catalytic activity">
    <reaction evidence="1 6">
        <text>2-(N(omega)-L-arginino)succinate = fumarate + L-arginine</text>
        <dbReference type="Rhea" id="RHEA:24020"/>
        <dbReference type="ChEBI" id="CHEBI:29806"/>
        <dbReference type="ChEBI" id="CHEBI:32682"/>
        <dbReference type="ChEBI" id="CHEBI:57472"/>
        <dbReference type="EC" id="4.3.2.1"/>
    </reaction>
</comment>
<dbReference type="Proteomes" id="UP001237448">
    <property type="component" value="Unassembled WGS sequence"/>
</dbReference>
<dbReference type="PANTHER" id="PTHR43814:SF1">
    <property type="entry name" value="ARGININOSUCCINATE LYASE"/>
    <property type="match status" value="1"/>
</dbReference>
<dbReference type="InterPro" id="IPR000362">
    <property type="entry name" value="Fumarate_lyase_fam"/>
</dbReference>
<dbReference type="GO" id="GO:0004056">
    <property type="term" value="F:argininosuccinate lyase activity"/>
    <property type="evidence" value="ECO:0007669"/>
    <property type="project" value="UniProtKB-EC"/>
</dbReference>
<keyword evidence="6" id="KW-0963">Cytoplasm</keyword>
<dbReference type="SUPFAM" id="SSF48557">
    <property type="entry name" value="L-aspartase-like"/>
    <property type="match status" value="1"/>
</dbReference>
<dbReference type="NCBIfam" id="TIGR00838">
    <property type="entry name" value="argH"/>
    <property type="match status" value="1"/>
</dbReference>
<keyword evidence="4 6" id="KW-0055">Arginine biosynthesis</keyword>
<keyword evidence="5 6" id="KW-0456">Lyase</keyword>
<sequence>MSNKMWGGRFQSGPDALMEEINASIDFDKRLWAQDIRGSLAHLSMLEAQGIVGTADAKAISDGLEAVRGEIEGGTFTFSRALEDIHMNVESRLAAIAGPAAGRLHTARSRNDQVATDFRLWVRDTIDELDGQLADLMTALAEKALAFHDAVMPGFTHLQSAQPVTFGHHLLAYVEMLGRDRGRFADARRRLNESPLGAAALAGTSFPIDRRATAAALGFDRPTANSIDSVSDRDFVLEALAAAAIGAMHLSRFAEEIVIWTTPQFAFVALSDKFTTGSSIMPQKRNPDAAELVRAKAGRVIGALVALLVVMKGLPLAYAKDMQEDKEQAFDALQTLSLATAAMAGMVRDLRPDTARMKTAAGAGYATATDLADWLVRELGLPFREAHHATGRLVGMASAKGDAPLESLTLAEMREVEPRIHEGVYAVLGVENSVRSRTSYGGTAPDNVKAQAERWLKALRS</sequence>
<evidence type="ECO:0000259" key="7">
    <source>
        <dbReference type="Pfam" id="PF00206"/>
    </source>
</evidence>
<dbReference type="Gene3D" id="1.10.40.30">
    <property type="entry name" value="Fumarase/aspartase (C-terminal domain)"/>
    <property type="match status" value="1"/>
</dbReference>
<dbReference type="PANTHER" id="PTHR43814">
    <property type="entry name" value="ARGININOSUCCINATE LYASE"/>
    <property type="match status" value="1"/>
</dbReference>
<dbReference type="InterPro" id="IPR020557">
    <property type="entry name" value="Fumarate_lyase_CS"/>
</dbReference>
<feature type="domain" description="Fumarate lyase N-terminal" evidence="7">
    <location>
        <begin position="8"/>
        <end position="302"/>
    </location>
</feature>